<feature type="transmembrane region" description="Helical" evidence="2">
    <location>
        <begin position="56"/>
        <end position="76"/>
    </location>
</feature>
<sequence length="81" mass="9225">MKRGEEANGEERGRTMDTGKEKRRGAESSKMERQEKLSIVCAAVEDYKKSEFLTQYTAWGLLLYTTYAAVILDFTLTVPVQ</sequence>
<keyword evidence="2" id="KW-0812">Transmembrane</keyword>
<proteinExistence type="predicted"/>
<name>A0AAV7SGN1_PLEWA</name>
<accession>A0AAV7SGN1</accession>
<keyword evidence="4" id="KW-1185">Reference proteome</keyword>
<feature type="region of interest" description="Disordered" evidence="1">
    <location>
        <begin position="1"/>
        <end position="35"/>
    </location>
</feature>
<keyword evidence="2" id="KW-0472">Membrane</keyword>
<reference evidence="3" key="1">
    <citation type="journal article" date="2022" name="bioRxiv">
        <title>Sequencing and chromosome-scale assembly of the giantPleurodeles waltlgenome.</title>
        <authorList>
            <person name="Brown T."/>
            <person name="Elewa A."/>
            <person name="Iarovenko S."/>
            <person name="Subramanian E."/>
            <person name="Araus A.J."/>
            <person name="Petzold A."/>
            <person name="Susuki M."/>
            <person name="Suzuki K.-i.T."/>
            <person name="Hayashi T."/>
            <person name="Toyoda A."/>
            <person name="Oliveira C."/>
            <person name="Osipova E."/>
            <person name="Leigh N.D."/>
            <person name="Simon A."/>
            <person name="Yun M.H."/>
        </authorList>
    </citation>
    <scope>NUCLEOTIDE SEQUENCE</scope>
    <source>
        <strain evidence="3">20211129_DDA</strain>
        <tissue evidence="3">Liver</tissue>
    </source>
</reference>
<organism evidence="3 4">
    <name type="scientific">Pleurodeles waltl</name>
    <name type="common">Iberian ribbed newt</name>
    <dbReference type="NCBI Taxonomy" id="8319"/>
    <lineage>
        <taxon>Eukaryota</taxon>
        <taxon>Metazoa</taxon>
        <taxon>Chordata</taxon>
        <taxon>Craniata</taxon>
        <taxon>Vertebrata</taxon>
        <taxon>Euteleostomi</taxon>
        <taxon>Amphibia</taxon>
        <taxon>Batrachia</taxon>
        <taxon>Caudata</taxon>
        <taxon>Salamandroidea</taxon>
        <taxon>Salamandridae</taxon>
        <taxon>Pleurodelinae</taxon>
        <taxon>Pleurodeles</taxon>
    </lineage>
</organism>
<keyword evidence="2" id="KW-1133">Transmembrane helix</keyword>
<dbReference type="AlphaFoldDB" id="A0AAV7SGN1"/>
<evidence type="ECO:0000313" key="3">
    <source>
        <dbReference type="EMBL" id="KAJ1163238.1"/>
    </source>
</evidence>
<comment type="caution">
    <text evidence="3">The sequence shown here is derived from an EMBL/GenBank/DDBJ whole genome shotgun (WGS) entry which is preliminary data.</text>
</comment>
<gene>
    <name evidence="3" type="ORF">NDU88_003701</name>
</gene>
<evidence type="ECO:0000313" key="4">
    <source>
        <dbReference type="Proteomes" id="UP001066276"/>
    </source>
</evidence>
<evidence type="ECO:0000256" key="2">
    <source>
        <dbReference type="SAM" id="Phobius"/>
    </source>
</evidence>
<evidence type="ECO:0000256" key="1">
    <source>
        <dbReference type="SAM" id="MobiDB-lite"/>
    </source>
</evidence>
<dbReference type="Proteomes" id="UP001066276">
    <property type="component" value="Chromosome 4_2"/>
</dbReference>
<dbReference type="EMBL" id="JANPWB010000008">
    <property type="protein sequence ID" value="KAJ1163238.1"/>
    <property type="molecule type" value="Genomic_DNA"/>
</dbReference>
<protein>
    <submittedName>
        <fullName evidence="3">Uncharacterized protein</fullName>
    </submittedName>
</protein>